<dbReference type="Proteomes" id="UP000005622">
    <property type="component" value="Unassembled WGS sequence"/>
</dbReference>
<organism evidence="1">
    <name type="scientific">Nematocida ausubeli (strain ATCC PRA-371 / ERTm2)</name>
    <name type="common">Nematode killer fungus</name>
    <dbReference type="NCBI Taxonomy" id="1913371"/>
    <lineage>
        <taxon>Eukaryota</taxon>
        <taxon>Fungi</taxon>
        <taxon>Fungi incertae sedis</taxon>
        <taxon>Microsporidia</taxon>
        <taxon>Nematocida</taxon>
    </lineage>
</organism>
<dbReference type="SUPFAM" id="SSF48452">
    <property type="entry name" value="TPR-like"/>
    <property type="match status" value="1"/>
</dbReference>
<evidence type="ECO:0000313" key="1">
    <source>
        <dbReference type="EMBL" id="EHY64601.1"/>
    </source>
</evidence>
<protein>
    <submittedName>
        <fullName evidence="1">Uncharacterized protein</fullName>
    </submittedName>
</protein>
<name>H8ZFP0_NEMA1</name>
<sequence>MNTQREKIEKLLSEESTETVRNTLSEPDIYGPLKDIYSVLLEDDPNNMEILQVLERHSSTHIVYLVYGDYLARKNRMEEAIDQYKTAAKLTADMTETISILKRLIFGYLQIRDIPGAFYTGWTLIEMNLVGYNMRLLRFICGLVTKEKFSGQSILGEAERTERLINENIKVTEEKTVKNGGLERVVGQDLEIIGNTGMGDFLKEHKIDISKEFEVGIITDTLPYLNILETVGFSAFIQEYHNKVIPEDRKTELSMERDVISYFITTEDILMLYKLAEYFYSRNNYFSALVLFRSVIELFTRIDTDRTKFMQLATTIGSNMFYDVYFNSPTDYDKFIISVKKFNLSLFIVKQGKSQEHPLDKVFYEHFKDKISLDQYTIPNVYKNK</sequence>
<dbReference type="HOGENOM" id="CLU_717827_0_0_1"/>
<dbReference type="Gene3D" id="1.25.40.1040">
    <property type="match status" value="1"/>
</dbReference>
<reference evidence="1" key="1">
    <citation type="submission" date="2011-03" db="EMBL/GenBank/DDBJ databases">
        <title>The Genome Sequence of Nematocida sp1 strain ERTm2.</title>
        <authorList>
            <consortium name="The Broad Institute Genome Sequencing Platform"/>
            <consortium name="The Broad Institute Genome Sequencing Center for Infectious Disease"/>
            <person name="Cuomo C."/>
            <person name="Troemel E."/>
            <person name="Young S.K."/>
            <person name="Zeng Q."/>
            <person name="Gargeya S."/>
            <person name="Fitzgerald M."/>
            <person name="Haas B."/>
            <person name="Abouelleil A."/>
            <person name="Alvarado L."/>
            <person name="Arachchi H.M."/>
            <person name="Berlin A."/>
            <person name="Brown A."/>
            <person name="Chapman S.B."/>
            <person name="Chen Z."/>
            <person name="Dunbar C."/>
            <person name="Freedman E."/>
            <person name="Gearin G."/>
            <person name="Gellesch M."/>
            <person name="Goldberg J."/>
            <person name="Griggs A."/>
            <person name="Gujja S."/>
            <person name="Heilman E.R."/>
            <person name="Heiman D."/>
            <person name="Howarth C."/>
            <person name="Larson L."/>
            <person name="Lui A."/>
            <person name="MacDonald P.J.P."/>
            <person name="Mehta T."/>
            <person name="Montmayeur A."/>
            <person name="Murphy C."/>
            <person name="Neiman D."/>
            <person name="Pearson M."/>
            <person name="Priest M."/>
            <person name="Roberts A."/>
            <person name="Saif S."/>
            <person name="Shea T."/>
            <person name="Shenoy N."/>
            <person name="Sisk P."/>
            <person name="Stolte C."/>
            <person name="Sykes S."/>
            <person name="White J."/>
            <person name="Yandava C."/>
            <person name="Wortman J."/>
            <person name="Nusbaum C."/>
            <person name="Birren B."/>
        </authorList>
    </citation>
    <scope>NUCLEOTIDE SEQUENCE</scope>
    <source>
        <strain evidence="1">ERTm2</strain>
    </source>
</reference>
<dbReference type="EMBL" id="JH604640">
    <property type="protein sequence ID" value="EHY64601.1"/>
    <property type="molecule type" value="Genomic_DNA"/>
</dbReference>
<accession>H8ZFP0</accession>
<gene>
    <name evidence="1" type="ORF">NERG_02411</name>
</gene>
<proteinExistence type="predicted"/>
<dbReference type="AlphaFoldDB" id="H8ZFP0"/>
<dbReference type="InterPro" id="IPR011990">
    <property type="entry name" value="TPR-like_helical_dom_sf"/>
</dbReference>